<organism evidence="1 2">
    <name type="scientific">Pedobacter planticolens</name>
    <dbReference type="NCBI Taxonomy" id="2679964"/>
    <lineage>
        <taxon>Bacteria</taxon>
        <taxon>Pseudomonadati</taxon>
        <taxon>Bacteroidota</taxon>
        <taxon>Sphingobacteriia</taxon>
        <taxon>Sphingobacteriales</taxon>
        <taxon>Sphingobacteriaceae</taxon>
        <taxon>Pedobacter</taxon>
    </lineage>
</organism>
<sequence length="558" mass="60774">MKINYKKAILFSALITTTVTGFISCKKYDNPPPVFEEPITRSTIQRKVIVISIDGLTGAELKTIAPPAIGDLRKTSKYTYDVIRGSVANDVASWASMINGVSYSRHLIKTDDFLPTPKENSHESPGVFRNAFDYILQYKSLKTAIVTPWPNLRNYLRIADFAPIVSTDVAVKDSTINILNTKTQLGAMVVNFRDVEAAGANGGFVASNTVYKNAVLKADEYVGNIVAAIKARKSYANEDWLIIVTTNHGGSNDDPKAGFLIASQKNLKEELIKKSGFNTVNFKTDNVYATVPVDNGLYDFGTDKDFTVQMDTKFNSSASYPQFLGKSTSNYTGWFWMQEGGNQWNLEFGGVNNGGGGKQQLGIAVALTSGWHTLTMTVKYVNATTRTASAYVDGVFKSSYNVSASKNINTSELLRLGARGTTSGTTDFHAANLEIFNVALDATTITANKDLKDITKHPNYTNLIGYWPIDEGSEGIIGNKAPSMGYDMVLAGNYTWTALGTNVPATVAPDLTSTGKSIVLTPTTVGATMLYWLNIDILPAFGIDGSPFLNQFEIEFLK</sequence>
<dbReference type="Gene3D" id="2.60.120.200">
    <property type="match status" value="1"/>
</dbReference>
<dbReference type="SUPFAM" id="SSF53649">
    <property type="entry name" value="Alkaline phosphatase-like"/>
    <property type="match status" value="1"/>
</dbReference>
<reference evidence="1" key="1">
    <citation type="submission" date="2019-11" db="EMBL/GenBank/DDBJ databases">
        <title>Description of Pedobacter sp. LMG 31464T.</title>
        <authorList>
            <person name="Carlier A."/>
            <person name="Qi S."/>
            <person name="Vandamme P."/>
        </authorList>
    </citation>
    <scope>NUCLEOTIDE SEQUENCE</scope>
    <source>
        <strain evidence="1">LMG 31464</strain>
    </source>
</reference>
<dbReference type="GO" id="GO:0005975">
    <property type="term" value="P:carbohydrate metabolic process"/>
    <property type="evidence" value="ECO:0007669"/>
    <property type="project" value="UniProtKB-ARBA"/>
</dbReference>
<dbReference type="Gene3D" id="3.40.720.10">
    <property type="entry name" value="Alkaline Phosphatase, subunit A"/>
    <property type="match status" value="1"/>
</dbReference>
<dbReference type="Proteomes" id="UP000601055">
    <property type="component" value="Unassembled WGS sequence"/>
</dbReference>
<gene>
    <name evidence="1" type="ORF">GM921_03315</name>
</gene>
<evidence type="ECO:0000313" key="1">
    <source>
        <dbReference type="EMBL" id="MBB2144500.1"/>
    </source>
</evidence>
<dbReference type="RefSeq" id="WP_182921191.1">
    <property type="nucleotide sequence ID" value="NZ_WNXD01000001.1"/>
</dbReference>
<dbReference type="AlphaFoldDB" id="A0A923DXK1"/>
<dbReference type="GO" id="GO:0004553">
    <property type="term" value="F:hydrolase activity, hydrolyzing O-glycosyl compounds"/>
    <property type="evidence" value="ECO:0007669"/>
    <property type="project" value="UniProtKB-ARBA"/>
</dbReference>
<protein>
    <submittedName>
        <fullName evidence="1">DUF4983 domain-containing protein</fullName>
    </submittedName>
</protein>
<dbReference type="EMBL" id="WNXD01000001">
    <property type="protein sequence ID" value="MBB2144500.1"/>
    <property type="molecule type" value="Genomic_DNA"/>
</dbReference>
<dbReference type="SUPFAM" id="SSF49899">
    <property type="entry name" value="Concanavalin A-like lectins/glucanases"/>
    <property type="match status" value="1"/>
</dbReference>
<dbReference type="InterPro" id="IPR013320">
    <property type="entry name" value="ConA-like_dom_sf"/>
</dbReference>
<dbReference type="PROSITE" id="PS51257">
    <property type="entry name" value="PROKAR_LIPOPROTEIN"/>
    <property type="match status" value="1"/>
</dbReference>
<evidence type="ECO:0000313" key="2">
    <source>
        <dbReference type="Proteomes" id="UP000601055"/>
    </source>
</evidence>
<dbReference type="Pfam" id="PF13385">
    <property type="entry name" value="Laminin_G_3"/>
    <property type="match status" value="1"/>
</dbReference>
<name>A0A923DXK1_9SPHI</name>
<proteinExistence type="predicted"/>
<keyword evidence="2" id="KW-1185">Reference proteome</keyword>
<dbReference type="InterPro" id="IPR017850">
    <property type="entry name" value="Alkaline_phosphatase_core_sf"/>
</dbReference>
<comment type="caution">
    <text evidence="1">The sequence shown here is derived from an EMBL/GenBank/DDBJ whole genome shotgun (WGS) entry which is preliminary data.</text>
</comment>
<accession>A0A923DXK1</accession>